<evidence type="ECO:0000313" key="3">
    <source>
        <dbReference type="Proteomes" id="UP000565455"/>
    </source>
</evidence>
<evidence type="ECO:0000256" key="1">
    <source>
        <dbReference type="SAM" id="MobiDB-lite"/>
    </source>
</evidence>
<name>A0ABR6DE99_9HYPH</name>
<organism evidence="2 3">
    <name type="scientific">Methylobacterium fujisawaense</name>
    <dbReference type="NCBI Taxonomy" id="107400"/>
    <lineage>
        <taxon>Bacteria</taxon>
        <taxon>Pseudomonadati</taxon>
        <taxon>Pseudomonadota</taxon>
        <taxon>Alphaproteobacteria</taxon>
        <taxon>Hyphomicrobiales</taxon>
        <taxon>Methylobacteriaceae</taxon>
        <taxon>Methylobacterium</taxon>
    </lineage>
</organism>
<dbReference type="GeneID" id="96605472"/>
<gene>
    <name evidence="2" type="ORF">GGQ91_003826</name>
</gene>
<reference evidence="2 3" key="1">
    <citation type="submission" date="2020-08" db="EMBL/GenBank/DDBJ databases">
        <title>Genomic Encyclopedia of Type Strains, Phase IV (KMG-IV): sequencing the most valuable type-strain genomes for metagenomic binning, comparative biology and taxonomic classification.</title>
        <authorList>
            <person name="Goeker M."/>
        </authorList>
    </citation>
    <scope>NUCLEOTIDE SEQUENCE [LARGE SCALE GENOMIC DNA]</scope>
    <source>
        <strain evidence="2 3">DSM 5686</strain>
    </source>
</reference>
<evidence type="ECO:0000313" key="2">
    <source>
        <dbReference type="EMBL" id="MBA9064425.1"/>
    </source>
</evidence>
<protein>
    <submittedName>
        <fullName evidence="2">Uncharacterized protein</fullName>
    </submittedName>
</protein>
<accession>A0ABR6DE99</accession>
<dbReference type="Proteomes" id="UP000565455">
    <property type="component" value="Unassembled WGS sequence"/>
</dbReference>
<keyword evidence="3" id="KW-1185">Reference proteome</keyword>
<comment type="caution">
    <text evidence="2">The sequence shown here is derived from an EMBL/GenBank/DDBJ whole genome shotgun (WGS) entry which is preliminary data.</text>
</comment>
<proteinExistence type="predicted"/>
<sequence>MASDYALAERIPDAADPWKVRSPMRLVLATLTILTAAFAPLPALASSGAERIGTIEQRLDRAGAVQVFGLQAGLTLRTGSAGGMRATRHDAPNDPARVSTAEGVGHADTLIVRAADADRLGDRRSCENTRRAVKGMIGTLS</sequence>
<dbReference type="RefSeq" id="WP_244447728.1">
    <property type="nucleotide sequence ID" value="NZ_JACJIM010000005.1"/>
</dbReference>
<dbReference type="EMBL" id="JACJIM010000005">
    <property type="protein sequence ID" value="MBA9064425.1"/>
    <property type="molecule type" value="Genomic_DNA"/>
</dbReference>
<feature type="region of interest" description="Disordered" evidence="1">
    <location>
        <begin position="81"/>
        <end position="100"/>
    </location>
</feature>